<evidence type="ECO:0000313" key="3">
    <source>
        <dbReference type="Proteomes" id="UP001519460"/>
    </source>
</evidence>
<evidence type="ECO:0000256" key="1">
    <source>
        <dbReference type="SAM" id="MobiDB-lite"/>
    </source>
</evidence>
<dbReference type="Proteomes" id="UP001519460">
    <property type="component" value="Unassembled WGS sequence"/>
</dbReference>
<accession>A0ABD0LBY5</accession>
<gene>
    <name evidence="2" type="ORF">BaRGS_00011801</name>
</gene>
<feature type="compositionally biased region" description="Polar residues" evidence="1">
    <location>
        <begin position="1"/>
        <end position="17"/>
    </location>
</feature>
<evidence type="ECO:0000313" key="2">
    <source>
        <dbReference type="EMBL" id="KAK7496821.1"/>
    </source>
</evidence>
<comment type="caution">
    <text evidence="2">The sequence shown here is derived from an EMBL/GenBank/DDBJ whole genome shotgun (WGS) entry which is preliminary data.</text>
</comment>
<protein>
    <submittedName>
        <fullName evidence="2">Uncharacterized protein</fullName>
    </submittedName>
</protein>
<reference evidence="2 3" key="1">
    <citation type="journal article" date="2023" name="Sci. Data">
        <title>Genome assembly of the Korean intertidal mud-creeper Batillaria attramentaria.</title>
        <authorList>
            <person name="Patra A.K."/>
            <person name="Ho P.T."/>
            <person name="Jun S."/>
            <person name="Lee S.J."/>
            <person name="Kim Y."/>
            <person name="Won Y.J."/>
        </authorList>
    </citation>
    <scope>NUCLEOTIDE SEQUENCE [LARGE SCALE GENOMIC DNA]</scope>
    <source>
        <strain evidence="2">Wonlab-2016</strain>
    </source>
</reference>
<name>A0ABD0LBY5_9CAEN</name>
<proteinExistence type="predicted"/>
<sequence length="80" mass="8806">MSAKGQQNKTTTKNATWQRRKPIHQSNNVHAVCVAALDSTQSLWTADMACLVFRTNILTVGKDAMHLRPQSVVVTLVMVG</sequence>
<dbReference type="EMBL" id="JACVVK020000063">
    <property type="protein sequence ID" value="KAK7496821.1"/>
    <property type="molecule type" value="Genomic_DNA"/>
</dbReference>
<dbReference type="AlphaFoldDB" id="A0ABD0LBY5"/>
<organism evidence="2 3">
    <name type="scientific">Batillaria attramentaria</name>
    <dbReference type="NCBI Taxonomy" id="370345"/>
    <lineage>
        <taxon>Eukaryota</taxon>
        <taxon>Metazoa</taxon>
        <taxon>Spiralia</taxon>
        <taxon>Lophotrochozoa</taxon>
        <taxon>Mollusca</taxon>
        <taxon>Gastropoda</taxon>
        <taxon>Caenogastropoda</taxon>
        <taxon>Sorbeoconcha</taxon>
        <taxon>Cerithioidea</taxon>
        <taxon>Batillariidae</taxon>
        <taxon>Batillaria</taxon>
    </lineage>
</organism>
<feature type="region of interest" description="Disordered" evidence="1">
    <location>
        <begin position="1"/>
        <end position="23"/>
    </location>
</feature>
<keyword evidence="3" id="KW-1185">Reference proteome</keyword>